<dbReference type="PROSITE" id="PS01056">
    <property type="entry name" value="DNA_LIGASE_N2"/>
    <property type="match status" value="1"/>
</dbReference>
<dbReference type="InterPro" id="IPR033136">
    <property type="entry name" value="DNA_ligase_CS"/>
</dbReference>
<comment type="function">
    <text evidence="8">Catalyzes the formation of phosphodiester linkages between 5'-phosphoryl and 3'-hydroxyl groups in double-stranded DNA using NAD as a coenzyme and as the energy source for the reaction.</text>
</comment>
<dbReference type="KEGG" id="pmak:PMPD1_4180"/>
<keyword evidence="2 8" id="KW-0235">DNA replication</keyword>
<evidence type="ECO:0000256" key="2">
    <source>
        <dbReference type="ARBA" id="ARBA00022705"/>
    </source>
</evidence>
<evidence type="ECO:0000256" key="5">
    <source>
        <dbReference type="ARBA" id="ARBA00023027"/>
    </source>
</evidence>
<organism evidence="12 13">
    <name type="scientific">Paramixta manurensis</name>
    <dbReference type="NCBI Taxonomy" id="2740817"/>
    <lineage>
        <taxon>Bacteria</taxon>
        <taxon>Pseudomonadati</taxon>
        <taxon>Pseudomonadota</taxon>
        <taxon>Gammaproteobacteria</taxon>
        <taxon>Enterobacterales</taxon>
        <taxon>Erwiniaceae</taxon>
        <taxon>Paramixta</taxon>
    </lineage>
</organism>
<dbReference type="PANTHER" id="PTHR47810:SF1">
    <property type="entry name" value="DNA LIGASE B"/>
    <property type="match status" value="1"/>
</dbReference>
<dbReference type="HAMAP" id="MF_01587">
    <property type="entry name" value="DNA_ligase_B"/>
    <property type="match status" value="1"/>
</dbReference>
<dbReference type="Pfam" id="PF03120">
    <property type="entry name" value="OB_DNA_ligase"/>
    <property type="match status" value="1"/>
</dbReference>
<feature type="domain" description="Helix-hairpin-helix DNA-binding motif class 1" evidence="10">
    <location>
        <begin position="460"/>
        <end position="479"/>
    </location>
</feature>
<sequence>MMAGKCWMMVFLLIATLPAYAMCPVWSPAQAKEEIARLQQQLRQWDESYYRDGQSLIDDTLYDGLLSRLQQWQRCFQPALPPWRAHLPDNGKIAHPVAHTGVRKLPDKRAVRAWMRDKNALWLQPKVDGVAVTLVYRQGLLVSMISRGNGVHGENWLDKARKIKAIPQRIPASSEEIVLQGELFLLMSGHQQAVQGGLNARAQVAGVLMRKADSPLLEKIGVFIWAWPDGPLTMPERLAALKALGFGLTAAWTRSVHSVEEVAEWRERWFRQPLPFVTDGVVLHQGTRSAGKRWIAGQNDQLAAWKYRPPAVTAEVQSVDFPVGRSGRISAVLNLAPIRLDDKTVRRVSLGSLARWQALDIVPGDQVAISLAGQGIPRFEQVIWRVAERRYPSVPDVEQYHSLSCFQQTASCRTQFLSRLGWLSHKEALDMPGVQQSTWQRLMQLEQFTHLFSWLGLTTEQLNRLTGIGEERAQRLIHHFNLSRQQPFRRWVKALGVPIPKVALQALPDDDWSTLLARDVTQWRQLPGIGQRLAERIVAWLSNAQVRELIQFLQHHLTPS</sequence>
<dbReference type="SMART" id="SM00532">
    <property type="entry name" value="LIGANc"/>
    <property type="match status" value="1"/>
</dbReference>
<evidence type="ECO:0000259" key="11">
    <source>
        <dbReference type="SMART" id="SM00532"/>
    </source>
</evidence>
<keyword evidence="9" id="KW-0732">Signal</keyword>
<dbReference type="InterPro" id="IPR003583">
    <property type="entry name" value="Hlx-hairpin-Hlx_DNA-bd_motif"/>
</dbReference>
<dbReference type="InterPro" id="IPR004150">
    <property type="entry name" value="NAD_DNA_ligase_OB"/>
</dbReference>
<evidence type="ECO:0000256" key="9">
    <source>
        <dbReference type="SAM" id="SignalP"/>
    </source>
</evidence>
<feature type="domain" description="Helix-hairpin-helix DNA-binding motif class 1" evidence="10">
    <location>
        <begin position="521"/>
        <end position="540"/>
    </location>
</feature>
<dbReference type="Gene3D" id="3.30.470.30">
    <property type="entry name" value="DNA ligase/mRNA capping enzyme"/>
    <property type="match status" value="1"/>
</dbReference>
<evidence type="ECO:0000313" key="12">
    <source>
        <dbReference type="EMBL" id="QKJ89084.1"/>
    </source>
</evidence>
<dbReference type="Proteomes" id="UP000505325">
    <property type="component" value="Chromosome"/>
</dbReference>
<dbReference type="InterPro" id="IPR050326">
    <property type="entry name" value="NAD_dep_DNA_ligaseB"/>
</dbReference>
<dbReference type="InterPro" id="IPR013840">
    <property type="entry name" value="DNAligase_N"/>
</dbReference>
<evidence type="ECO:0000256" key="7">
    <source>
        <dbReference type="ARBA" id="ARBA00034005"/>
    </source>
</evidence>
<dbReference type="EC" id="6.5.1.2" evidence="8"/>
<dbReference type="GO" id="GO:0006281">
    <property type="term" value="P:DNA repair"/>
    <property type="evidence" value="ECO:0007669"/>
    <property type="project" value="UniProtKB-KW"/>
</dbReference>
<evidence type="ECO:0000259" key="10">
    <source>
        <dbReference type="SMART" id="SM00278"/>
    </source>
</evidence>
<evidence type="ECO:0000256" key="1">
    <source>
        <dbReference type="ARBA" id="ARBA00022598"/>
    </source>
</evidence>
<evidence type="ECO:0000256" key="3">
    <source>
        <dbReference type="ARBA" id="ARBA00022763"/>
    </source>
</evidence>
<dbReference type="SUPFAM" id="SSF50249">
    <property type="entry name" value="Nucleic acid-binding proteins"/>
    <property type="match status" value="1"/>
</dbReference>
<dbReference type="Pfam" id="PF01653">
    <property type="entry name" value="DNA_ligase_aden"/>
    <property type="match status" value="1"/>
</dbReference>
<keyword evidence="6 8" id="KW-0234">DNA repair</keyword>
<dbReference type="InterPro" id="IPR018239">
    <property type="entry name" value="DNA_ligase_AS"/>
</dbReference>
<proteinExistence type="inferred from homology"/>
<dbReference type="PROSITE" id="PS01055">
    <property type="entry name" value="DNA_LIGASE_N1"/>
    <property type="match status" value="1"/>
</dbReference>
<keyword evidence="4" id="KW-0460">Magnesium</keyword>
<keyword evidence="5 8" id="KW-0520">NAD</keyword>
<evidence type="ECO:0000256" key="8">
    <source>
        <dbReference type="HAMAP-Rule" id="MF_01587"/>
    </source>
</evidence>
<protein>
    <recommendedName>
        <fullName evidence="8">DNA ligase B</fullName>
        <ecNumber evidence="8">6.5.1.2</ecNumber>
    </recommendedName>
    <alternativeName>
        <fullName evidence="8">Polydeoxyribonucleotide synthase [NAD(+)] B</fullName>
    </alternativeName>
</protein>
<dbReference type="Gene3D" id="1.10.287.610">
    <property type="entry name" value="Helix hairpin bin"/>
    <property type="match status" value="1"/>
</dbReference>
<dbReference type="SMART" id="SM00278">
    <property type="entry name" value="HhH1"/>
    <property type="match status" value="2"/>
</dbReference>
<dbReference type="Gene3D" id="2.40.50.140">
    <property type="entry name" value="Nucleic acid-binding proteins"/>
    <property type="match status" value="1"/>
</dbReference>
<dbReference type="EMBL" id="CP054212">
    <property type="protein sequence ID" value="QKJ89084.1"/>
    <property type="molecule type" value="Genomic_DNA"/>
</dbReference>
<keyword evidence="13" id="KW-1185">Reference proteome</keyword>
<comment type="catalytic activity">
    <reaction evidence="7 8">
        <text>NAD(+) + (deoxyribonucleotide)n-3'-hydroxyl + 5'-phospho-(deoxyribonucleotide)m = (deoxyribonucleotide)n+m + AMP + beta-nicotinamide D-nucleotide.</text>
        <dbReference type="EC" id="6.5.1.2"/>
    </reaction>
</comment>
<dbReference type="AlphaFoldDB" id="A0A6M8UHI3"/>
<reference evidence="12 13" key="1">
    <citation type="submission" date="2020-06" db="EMBL/GenBank/DDBJ databases">
        <title>Genome sequence of Paramixta manurensis strain PD-1.</title>
        <authorList>
            <person name="Lee C.W."/>
            <person name="Kim J."/>
        </authorList>
    </citation>
    <scope>NUCLEOTIDE SEQUENCE [LARGE SCALE GENOMIC DNA]</scope>
    <source>
        <strain evidence="12 13">PD-1</strain>
    </source>
</reference>
<evidence type="ECO:0000256" key="4">
    <source>
        <dbReference type="ARBA" id="ARBA00022842"/>
    </source>
</evidence>
<dbReference type="InterPro" id="IPR020923">
    <property type="entry name" value="DNA_ligase_B"/>
</dbReference>
<dbReference type="InterPro" id="IPR012340">
    <property type="entry name" value="NA-bd_OB-fold"/>
</dbReference>
<dbReference type="GO" id="GO:0003911">
    <property type="term" value="F:DNA ligase (NAD+) activity"/>
    <property type="evidence" value="ECO:0007669"/>
    <property type="project" value="UniProtKB-UniRule"/>
</dbReference>
<feature type="signal peptide" evidence="9">
    <location>
        <begin position="1"/>
        <end position="21"/>
    </location>
</feature>
<accession>A0A6M8UHI3</accession>
<dbReference type="InterPro" id="IPR010994">
    <property type="entry name" value="RuvA_2-like"/>
</dbReference>
<keyword evidence="3 8" id="KW-0227">DNA damage</keyword>
<dbReference type="InterPro" id="IPR013839">
    <property type="entry name" value="DNAligase_adenylation"/>
</dbReference>
<feature type="domain" description="NAD-dependent DNA ligase N-terminal" evidence="11">
    <location>
        <begin position="30"/>
        <end position="428"/>
    </location>
</feature>
<keyword evidence="1 8" id="KW-0436">Ligase</keyword>
<name>A0A6M8UHI3_9GAMM</name>
<feature type="chain" id="PRO_5026882812" description="DNA ligase B" evidence="9">
    <location>
        <begin position="22"/>
        <end position="560"/>
    </location>
</feature>
<feature type="active site" description="N6-AMP-lysine intermediate" evidence="8">
    <location>
        <position position="126"/>
    </location>
</feature>
<evidence type="ECO:0000313" key="13">
    <source>
        <dbReference type="Proteomes" id="UP000505325"/>
    </source>
</evidence>
<dbReference type="NCBIfam" id="NF005987">
    <property type="entry name" value="PRK08097.1"/>
    <property type="match status" value="1"/>
</dbReference>
<dbReference type="GO" id="GO:0006260">
    <property type="term" value="P:DNA replication"/>
    <property type="evidence" value="ECO:0007669"/>
    <property type="project" value="UniProtKB-KW"/>
</dbReference>
<comment type="similarity">
    <text evidence="8">Belongs to the NAD-dependent DNA ligase family. LigB subfamily.</text>
</comment>
<dbReference type="SUPFAM" id="SSF47781">
    <property type="entry name" value="RuvA domain 2-like"/>
    <property type="match status" value="1"/>
</dbReference>
<dbReference type="GO" id="GO:0003677">
    <property type="term" value="F:DNA binding"/>
    <property type="evidence" value="ECO:0007669"/>
    <property type="project" value="InterPro"/>
</dbReference>
<dbReference type="PANTHER" id="PTHR47810">
    <property type="entry name" value="DNA LIGASE"/>
    <property type="match status" value="1"/>
</dbReference>
<dbReference type="SUPFAM" id="SSF56091">
    <property type="entry name" value="DNA ligase/mRNA capping enzyme, catalytic domain"/>
    <property type="match status" value="1"/>
</dbReference>
<evidence type="ECO:0000256" key="6">
    <source>
        <dbReference type="ARBA" id="ARBA00023204"/>
    </source>
</evidence>
<gene>
    <name evidence="8" type="primary">ligB</name>
    <name evidence="12" type="ORF">PMPD1_4180</name>
</gene>